<keyword evidence="6" id="KW-1185">Reference proteome</keyword>
<comment type="similarity">
    <text evidence="1">Belongs to the ribosome association toxin RatA family.</text>
</comment>
<gene>
    <name evidence="5" type="ORF">LPB138_07440</name>
</gene>
<dbReference type="RefSeq" id="WP_070236661.1">
    <property type="nucleotide sequence ID" value="NZ_CP017478.1"/>
</dbReference>
<dbReference type="InterPro" id="IPR029442">
    <property type="entry name" value="GyrI-like"/>
</dbReference>
<dbReference type="EMBL" id="CP017478">
    <property type="protein sequence ID" value="AOW20518.1"/>
    <property type="molecule type" value="Genomic_DNA"/>
</dbReference>
<dbReference type="STRING" id="1850246.LPB138_07440"/>
<proteinExistence type="inferred from homology"/>
<organism evidence="5 6">
    <name type="scientific">Urechidicola croceus</name>
    <dbReference type="NCBI Taxonomy" id="1850246"/>
    <lineage>
        <taxon>Bacteria</taxon>
        <taxon>Pseudomonadati</taxon>
        <taxon>Bacteroidota</taxon>
        <taxon>Flavobacteriia</taxon>
        <taxon>Flavobacteriales</taxon>
        <taxon>Flavobacteriaceae</taxon>
        <taxon>Urechidicola</taxon>
    </lineage>
</organism>
<evidence type="ECO:0000259" key="3">
    <source>
        <dbReference type="Pfam" id="PF03364"/>
    </source>
</evidence>
<dbReference type="InterPro" id="IPR023393">
    <property type="entry name" value="START-like_dom_sf"/>
</dbReference>
<dbReference type="InterPro" id="IPR005031">
    <property type="entry name" value="COQ10_START"/>
</dbReference>
<protein>
    <recommendedName>
        <fullName evidence="7">Bacterial transcription activator effector binding domain-containing protein</fullName>
    </recommendedName>
</protein>
<feature type="domain" description="Coenzyme Q-binding protein COQ10 START" evidence="3">
    <location>
        <begin position="37"/>
        <end position="162"/>
    </location>
</feature>
<keyword evidence="2" id="KW-0812">Transmembrane</keyword>
<dbReference type="Pfam" id="PF03364">
    <property type="entry name" value="Polyketide_cyc"/>
    <property type="match status" value="1"/>
</dbReference>
<dbReference type="Proteomes" id="UP000176050">
    <property type="component" value="Chromosome"/>
</dbReference>
<reference evidence="5 6" key="1">
    <citation type="submission" date="2016-10" db="EMBL/GenBank/DDBJ databases">
        <title>Lutibacter sp. LPB0138, isolated from marine gastropod.</title>
        <authorList>
            <person name="Kim E."/>
            <person name="Yi H."/>
        </authorList>
    </citation>
    <scope>NUCLEOTIDE SEQUENCE [LARGE SCALE GENOMIC DNA]</scope>
    <source>
        <strain evidence="5 6">LPB0138</strain>
    </source>
</reference>
<evidence type="ECO:0000256" key="1">
    <source>
        <dbReference type="ARBA" id="ARBA00008918"/>
    </source>
</evidence>
<sequence>MKFLKYFLLLFSAIIIFGSIYIAVKDGSYEIKQSRFINAPASVLFENVNDFKNWPEWNPWMEVDPTIKPIFPSKTVGVNGAYSWTSKNGDGSMKTISTNLNKEIIQELTYGTGNPSIINWVFNSSKDSTEVVWSMKGESSFGEKLYWLTQGGIEKNVAPMLSRGLELLDTVITKDIKKYSITINGETEHGGGFYLYNTSSSSIQIMNTKMGDMFTALYKYAEKNSINIAGAPFALYHKFDMENNSVIFSCAIPTSSKVISTDGNILTGQLIPFKSYKVTLNGDYSNLQEAWTKGMEELQNKGFTYDQSQVGLESYITDPEKTPNPKNLITEIFIPIKQE</sequence>
<evidence type="ECO:0000313" key="5">
    <source>
        <dbReference type="EMBL" id="AOW20518.1"/>
    </source>
</evidence>
<evidence type="ECO:0000259" key="4">
    <source>
        <dbReference type="Pfam" id="PF06445"/>
    </source>
</evidence>
<dbReference type="SUPFAM" id="SSF55961">
    <property type="entry name" value="Bet v1-like"/>
    <property type="match status" value="1"/>
</dbReference>
<dbReference type="SUPFAM" id="SSF55136">
    <property type="entry name" value="Probable bacterial effector-binding domain"/>
    <property type="match status" value="1"/>
</dbReference>
<name>A0A1D8P7J1_9FLAO</name>
<dbReference type="KEGG" id="lul:LPB138_07440"/>
<evidence type="ECO:0000313" key="6">
    <source>
        <dbReference type="Proteomes" id="UP000176050"/>
    </source>
</evidence>
<dbReference type="Gene3D" id="3.30.530.20">
    <property type="match status" value="1"/>
</dbReference>
<keyword evidence="2" id="KW-0472">Membrane</keyword>
<accession>A0A1D8P7J1</accession>
<keyword evidence="2" id="KW-1133">Transmembrane helix</keyword>
<evidence type="ECO:0000256" key="2">
    <source>
        <dbReference type="SAM" id="Phobius"/>
    </source>
</evidence>
<feature type="domain" description="GyrI-like small molecule binding" evidence="4">
    <location>
        <begin position="209"/>
        <end position="337"/>
    </location>
</feature>
<dbReference type="AlphaFoldDB" id="A0A1D8P7J1"/>
<dbReference type="Pfam" id="PF06445">
    <property type="entry name" value="GyrI-like"/>
    <property type="match status" value="1"/>
</dbReference>
<dbReference type="CDD" id="cd07818">
    <property type="entry name" value="SRPBCC_1"/>
    <property type="match status" value="1"/>
</dbReference>
<dbReference type="OrthoDB" id="9807923at2"/>
<feature type="transmembrane region" description="Helical" evidence="2">
    <location>
        <begin position="6"/>
        <end position="24"/>
    </location>
</feature>
<dbReference type="InterPro" id="IPR011256">
    <property type="entry name" value="Reg_factor_effector_dom_sf"/>
</dbReference>
<dbReference type="Gene3D" id="3.20.80.10">
    <property type="entry name" value="Regulatory factor, effector binding domain"/>
    <property type="match status" value="1"/>
</dbReference>
<evidence type="ECO:0008006" key="7">
    <source>
        <dbReference type="Google" id="ProtNLM"/>
    </source>
</evidence>